<sequence length="43" mass="4503">MSDELASAYAGIRLCKVCITRGAVNKHSSFTILLAQPAAGPQL</sequence>
<dbReference type="EMBL" id="FOFB01000017">
    <property type="protein sequence ID" value="SEQ86746.1"/>
    <property type="molecule type" value="Genomic_DNA"/>
</dbReference>
<proteinExistence type="predicted"/>
<organism evidence="1 2">
    <name type="scientific">Neolewinella agarilytica</name>
    <dbReference type="NCBI Taxonomy" id="478744"/>
    <lineage>
        <taxon>Bacteria</taxon>
        <taxon>Pseudomonadati</taxon>
        <taxon>Bacteroidota</taxon>
        <taxon>Saprospiria</taxon>
        <taxon>Saprospirales</taxon>
        <taxon>Lewinellaceae</taxon>
        <taxon>Neolewinella</taxon>
    </lineage>
</organism>
<evidence type="ECO:0000313" key="1">
    <source>
        <dbReference type="EMBL" id="SEQ86746.1"/>
    </source>
</evidence>
<dbReference type="Proteomes" id="UP000199021">
    <property type="component" value="Unassembled WGS sequence"/>
</dbReference>
<gene>
    <name evidence="1" type="ORF">SAMN05444359_11793</name>
</gene>
<protein>
    <submittedName>
        <fullName evidence="1">Uncharacterized protein</fullName>
    </submittedName>
</protein>
<accession>A0A1H9JIT8</accession>
<dbReference type="AlphaFoldDB" id="A0A1H9JIT8"/>
<dbReference type="STRING" id="478744.SAMN05444359_11793"/>
<evidence type="ECO:0000313" key="2">
    <source>
        <dbReference type="Proteomes" id="UP000199021"/>
    </source>
</evidence>
<name>A0A1H9JIT8_9BACT</name>
<keyword evidence="2" id="KW-1185">Reference proteome</keyword>
<dbReference type="InParanoid" id="A0A1H9JIT8"/>
<reference evidence="2" key="1">
    <citation type="submission" date="2016-10" db="EMBL/GenBank/DDBJ databases">
        <authorList>
            <person name="Varghese N."/>
            <person name="Submissions S."/>
        </authorList>
    </citation>
    <scope>NUCLEOTIDE SEQUENCE [LARGE SCALE GENOMIC DNA]</scope>
    <source>
        <strain evidence="2">DSM 24740</strain>
    </source>
</reference>